<feature type="domain" description="Amidohydrolase-related" evidence="2">
    <location>
        <begin position="13"/>
        <end position="303"/>
    </location>
</feature>
<proteinExistence type="predicted"/>
<dbReference type="EMBL" id="JACHMM010000001">
    <property type="protein sequence ID" value="MBB5791200.1"/>
    <property type="molecule type" value="Genomic_DNA"/>
</dbReference>
<comment type="caution">
    <text evidence="3">The sequence shown here is derived from an EMBL/GenBank/DDBJ whole genome shotgun (WGS) entry which is preliminary data.</text>
</comment>
<keyword evidence="4" id="KW-1185">Reference proteome</keyword>
<dbReference type="AlphaFoldDB" id="A0A7W9LPB6"/>
<dbReference type="SUPFAM" id="SSF51556">
    <property type="entry name" value="Metallo-dependent hydrolases"/>
    <property type="match status" value="1"/>
</dbReference>
<organism evidence="3 4">
    <name type="scientific">Jiangella mangrovi</name>
    <dbReference type="NCBI Taxonomy" id="1524084"/>
    <lineage>
        <taxon>Bacteria</taxon>
        <taxon>Bacillati</taxon>
        <taxon>Actinomycetota</taxon>
        <taxon>Actinomycetes</taxon>
        <taxon>Jiangellales</taxon>
        <taxon>Jiangellaceae</taxon>
        <taxon>Jiangella</taxon>
    </lineage>
</organism>
<name>A0A7W9LPB6_9ACTN</name>
<evidence type="ECO:0000259" key="2">
    <source>
        <dbReference type="Pfam" id="PF04909"/>
    </source>
</evidence>
<sequence length="305" mass="34086">MPAGLGSDDARIVDVHTHVMWYPDHISEQTAGEAQAAKLVKLERSGGLTNAAHLDLHCYDSTPAEHWAAAQQADRVVVFGLAAKPTGFDVPNDVIADYVAEHPERLEGWASVNPGEPDAVDELVRCVEDRGLRGLKVGPTYQHWDPRDPSLWGVFEYCERHDLPVIIHQGTTFPTTARLEYAQPLLLERLVMRFPALRVIIAHLGHPWEEDVVALMRKAPNVWADISALHYRPYRFWHAMTTAFEYGVTGKLLFASDFPSATVAQTLEGLHRVNDVVAGTPLPTLPVDVQDQIVHENWKRFFGTP</sequence>
<dbReference type="PANTHER" id="PTHR21240:SF19">
    <property type="entry name" value="CATALYTIC_ HYDROLASE"/>
    <property type="match status" value="1"/>
</dbReference>
<dbReference type="Pfam" id="PF04909">
    <property type="entry name" value="Amidohydro_2"/>
    <property type="match status" value="1"/>
</dbReference>
<dbReference type="InterPro" id="IPR006680">
    <property type="entry name" value="Amidohydro-rel"/>
</dbReference>
<keyword evidence="1" id="KW-0456">Lyase</keyword>
<dbReference type="GO" id="GO:0016831">
    <property type="term" value="F:carboxy-lyase activity"/>
    <property type="evidence" value="ECO:0007669"/>
    <property type="project" value="InterPro"/>
</dbReference>
<dbReference type="InterPro" id="IPR032465">
    <property type="entry name" value="ACMSD"/>
</dbReference>
<evidence type="ECO:0000256" key="1">
    <source>
        <dbReference type="ARBA" id="ARBA00023239"/>
    </source>
</evidence>
<dbReference type="Proteomes" id="UP000542813">
    <property type="component" value="Unassembled WGS sequence"/>
</dbReference>
<dbReference type="InterPro" id="IPR032466">
    <property type="entry name" value="Metal_Hydrolase"/>
</dbReference>
<dbReference type="RefSeq" id="WP_184827782.1">
    <property type="nucleotide sequence ID" value="NZ_JACHMM010000001.1"/>
</dbReference>
<reference evidence="3 4" key="1">
    <citation type="submission" date="2020-08" db="EMBL/GenBank/DDBJ databases">
        <title>Sequencing the genomes of 1000 actinobacteria strains.</title>
        <authorList>
            <person name="Klenk H.-P."/>
        </authorList>
    </citation>
    <scope>NUCLEOTIDE SEQUENCE [LARGE SCALE GENOMIC DNA]</scope>
    <source>
        <strain evidence="3 4">DSM 102122</strain>
    </source>
</reference>
<dbReference type="GO" id="GO:0016787">
    <property type="term" value="F:hydrolase activity"/>
    <property type="evidence" value="ECO:0007669"/>
    <property type="project" value="UniProtKB-KW"/>
</dbReference>
<gene>
    <name evidence="3" type="ORF">HD601_005775</name>
</gene>
<dbReference type="Gene3D" id="3.20.20.140">
    <property type="entry name" value="Metal-dependent hydrolases"/>
    <property type="match status" value="1"/>
</dbReference>
<evidence type="ECO:0000313" key="4">
    <source>
        <dbReference type="Proteomes" id="UP000542813"/>
    </source>
</evidence>
<protein>
    <submittedName>
        <fullName evidence="3">Putative TIM-barrel fold metal-dependent hydrolase</fullName>
    </submittedName>
</protein>
<evidence type="ECO:0000313" key="3">
    <source>
        <dbReference type="EMBL" id="MBB5791200.1"/>
    </source>
</evidence>
<dbReference type="CDD" id="cd01292">
    <property type="entry name" value="metallo-dependent_hydrolases"/>
    <property type="match status" value="1"/>
</dbReference>
<accession>A0A7W9LPB6</accession>
<dbReference type="PANTHER" id="PTHR21240">
    <property type="entry name" value="2-AMINO-3-CARBOXYLMUCONATE-6-SEMIALDEHYDE DECARBOXYLASE"/>
    <property type="match status" value="1"/>
</dbReference>
<keyword evidence="3" id="KW-0378">Hydrolase</keyword>